<feature type="active site" description="Nucleophile" evidence="2">
    <location>
        <position position="17"/>
    </location>
</feature>
<protein>
    <recommendedName>
        <fullName evidence="1">2-hydroxychromene-2-carboxylate isomerase</fullName>
        <ecNumber evidence="1">5.99.1.4</ecNumber>
    </recommendedName>
</protein>
<dbReference type="InterPro" id="IPR014440">
    <property type="entry name" value="HCCAis_GSTk"/>
</dbReference>
<dbReference type="InterPro" id="IPR044087">
    <property type="entry name" value="NahD-like"/>
</dbReference>
<dbReference type="GO" id="GO:1901170">
    <property type="term" value="P:naphthalene catabolic process"/>
    <property type="evidence" value="ECO:0007669"/>
    <property type="project" value="InterPro"/>
</dbReference>
<dbReference type="GO" id="GO:0018845">
    <property type="term" value="F:2-hydroxychromene-2-carboxylate isomerase activity"/>
    <property type="evidence" value="ECO:0007669"/>
    <property type="project" value="UniProtKB-UniRule"/>
</dbReference>
<dbReference type="PANTHER" id="PTHR42943">
    <property type="entry name" value="GLUTATHIONE S-TRANSFERASE KAPPA"/>
    <property type="match status" value="1"/>
</dbReference>
<name>A0A0X3TRI0_9RHOB</name>
<proteinExistence type="inferred from homology"/>
<dbReference type="CDD" id="cd03022">
    <property type="entry name" value="DsbA_HCCA_Iso"/>
    <property type="match status" value="1"/>
</dbReference>
<gene>
    <name evidence="4" type="ORF">AVO44_14425</name>
</gene>
<dbReference type="PIRSF" id="PIRSF006386">
    <property type="entry name" value="HCCAis_GSTk"/>
    <property type="match status" value="1"/>
</dbReference>
<dbReference type="GO" id="GO:0004364">
    <property type="term" value="F:glutathione transferase activity"/>
    <property type="evidence" value="ECO:0007669"/>
    <property type="project" value="TreeGrafter"/>
</dbReference>
<organism evidence="4 5">
    <name type="scientific">Ruegeria profundi</name>
    <dbReference type="NCBI Taxonomy" id="1685378"/>
    <lineage>
        <taxon>Bacteria</taxon>
        <taxon>Pseudomonadati</taxon>
        <taxon>Pseudomonadota</taxon>
        <taxon>Alphaproteobacteria</taxon>
        <taxon>Rhodobacterales</taxon>
        <taxon>Roseobacteraceae</taxon>
        <taxon>Ruegeria</taxon>
    </lineage>
</organism>
<sequence>MRQPMTNKIQFWFEFASTYSYLSAMRIEELAAQHGVAVEWHPFLLGPIFAAQGLDNTPFNIYPDKGRYMWRDMERLTAQRGLVFTRPDPFPQNGLKAARLALAIKDQSQKAAFIRAVYSAEFAEGRNISDDEVLITCLTQVGLAAETLNQCQEPAIKAALMEQTKTAQAKGIFGAPSFLVGDELFWGDDRLDDAIQLAAEV</sequence>
<dbReference type="Gene3D" id="3.40.30.10">
    <property type="entry name" value="Glutaredoxin"/>
    <property type="match status" value="1"/>
</dbReference>
<dbReference type="PANTHER" id="PTHR42943:SF2">
    <property type="entry name" value="GLUTATHIONE S-TRANSFERASE KAPPA 1"/>
    <property type="match status" value="1"/>
</dbReference>
<keyword evidence="5" id="KW-1185">Reference proteome</keyword>
<dbReference type="GO" id="GO:0006749">
    <property type="term" value="P:glutathione metabolic process"/>
    <property type="evidence" value="ECO:0007669"/>
    <property type="project" value="TreeGrafter"/>
</dbReference>
<dbReference type="OrthoDB" id="5244108at2"/>
<evidence type="ECO:0000313" key="4">
    <source>
        <dbReference type="EMBL" id="KUJ78344.1"/>
    </source>
</evidence>
<comment type="caution">
    <text evidence="4">The sequence shown here is derived from an EMBL/GenBank/DDBJ whole genome shotgun (WGS) entry which is preliminary data.</text>
</comment>
<dbReference type="EMBL" id="LQBP01000007">
    <property type="protein sequence ID" value="KUJ78344.1"/>
    <property type="molecule type" value="Genomic_DNA"/>
</dbReference>
<dbReference type="Pfam" id="PF01323">
    <property type="entry name" value="DSBA"/>
    <property type="match status" value="1"/>
</dbReference>
<dbReference type="InterPro" id="IPR036249">
    <property type="entry name" value="Thioredoxin-like_sf"/>
</dbReference>
<comment type="similarity">
    <text evidence="1">Belongs to the GST superfamily. NadH family.</text>
</comment>
<dbReference type="Proteomes" id="UP000053690">
    <property type="component" value="Unassembled WGS sequence"/>
</dbReference>
<dbReference type="AlphaFoldDB" id="A0A0X3TRI0"/>
<dbReference type="InterPro" id="IPR051924">
    <property type="entry name" value="GST_Kappa/NadH"/>
</dbReference>
<evidence type="ECO:0000313" key="5">
    <source>
        <dbReference type="Proteomes" id="UP000053690"/>
    </source>
</evidence>
<dbReference type="SUPFAM" id="SSF52833">
    <property type="entry name" value="Thioredoxin-like"/>
    <property type="match status" value="1"/>
</dbReference>
<dbReference type="InterPro" id="IPR001853">
    <property type="entry name" value="DSBA-like_thioredoxin_dom"/>
</dbReference>
<reference evidence="5" key="1">
    <citation type="submission" date="2015-12" db="EMBL/GenBank/DDBJ databases">
        <authorList>
            <person name="Zhang G."/>
            <person name="Stingl U."/>
        </authorList>
    </citation>
    <scope>NUCLEOTIDE SEQUENCE [LARGE SCALE GENOMIC DNA]</scope>
    <source>
        <strain evidence="5">ZGT108</strain>
    </source>
</reference>
<dbReference type="STRING" id="1685378.AVO44_14425"/>
<comment type="catalytic activity">
    <reaction evidence="1">
        <text>2-hydroxychromene-2-carboxylate = (3E)-4-(2-hydroxyphenyl)-2-oxobut-3-enoate</text>
        <dbReference type="Rhea" id="RHEA:27401"/>
        <dbReference type="ChEBI" id="CHEBI:59350"/>
        <dbReference type="ChEBI" id="CHEBI:59353"/>
        <dbReference type="EC" id="5.99.1.4"/>
    </reaction>
</comment>
<dbReference type="GO" id="GO:0004602">
    <property type="term" value="F:glutathione peroxidase activity"/>
    <property type="evidence" value="ECO:0007669"/>
    <property type="project" value="TreeGrafter"/>
</dbReference>
<accession>A0A0X3TRI0</accession>
<evidence type="ECO:0000256" key="2">
    <source>
        <dbReference type="PIRSR" id="PIRSR006386-1"/>
    </source>
</evidence>
<dbReference type="EC" id="5.99.1.4" evidence="1"/>
<evidence type="ECO:0000259" key="3">
    <source>
        <dbReference type="Pfam" id="PF01323"/>
    </source>
</evidence>
<feature type="domain" description="DSBA-like thioredoxin" evidence="3">
    <location>
        <begin position="9"/>
        <end position="193"/>
    </location>
</feature>
<keyword evidence="1" id="KW-0413">Isomerase</keyword>
<evidence type="ECO:0000256" key="1">
    <source>
        <dbReference type="PIRNR" id="PIRNR006386"/>
    </source>
</evidence>